<dbReference type="Proteomes" id="UP000799537">
    <property type="component" value="Unassembled WGS sequence"/>
</dbReference>
<dbReference type="InterPro" id="IPR016166">
    <property type="entry name" value="FAD-bd_PCMH"/>
</dbReference>
<proteinExistence type="inferred from homology"/>
<dbReference type="GO" id="GO:0071949">
    <property type="term" value="F:FAD binding"/>
    <property type="evidence" value="ECO:0007669"/>
    <property type="project" value="InterPro"/>
</dbReference>
<evidence type="ECO:0000313" key="6">
    <source>
        <dbReference type="Proteomes" id="UP000799537"/>
    </source>
</evidence>
<evidence type="ECO:0000256" key="3">
    <source>
        <dbReference type="SAM" id="SignalP"/>
    </source>
</evidence>
<name>A0A6A6CKW0_ZASCE</name>
<dbReference type="PROSITE" id="PS51387">
    <property type="entry name" value="FAD_PCMH"/>
    <property type="match status" value="1"/>
</dbReference>
<dbReference type="Gene3D" id="3.30.465.10">
    <property type="match status" value="1"/>
</dbReference>
<evidence type="ECO:0000259" key="4">
    <source>
        <dbReference type="PROSITE" id="PS51387"/>
    </source>
</evidence>
<comment type="similarity">
    <text evidence="1">Belongs to the oxygen-dependent FAD-linked oxidoreductase family.</text>
</comment>
<evidence type="ECO:0000313" key="5">
    <source>
        <dbReference type="EMBL" id="KAF2166572.1"/>
    </source>
</evidence>
<accession>A0A6A6CKW0</accession>
<dbReference type="InterPro" id="IPR036318">
    <property type="entry name" value="FAD-bd_PCMH-like_sf"/>
</dbReference>
<dbReference type="Pfam" id="PF08031">
    <property type="entry name" value="BBE"/>
    <property type="match status" value="1"/>
</dbReference>
<dbReference type="Pfam" id="PF01565">
    <property type="entry name" value="FAD_binding_4"/>
    <property type="match status" value="1"/>
</dbReference>
<dbReference type="EMBL" id="ML993596">
    <property type="protein sequence ID" value="KAF2166572.1"/>
    <property type="molecule type" value="Genomic_DNA"/>
</dbReference>
<dbReference type="InterPro" id="IPR050432">
    <property type="entry name" value="FAD-linked_Oxidoreductases_BP"/>
</dbReference>
<dbReference type="InterPro" id="IPR016169">
    <property type="entry name" value="FAD-bd_PCMH_sub2"/>
</dbReference>
<organism evidence="5 6">
    <name type="scientific">Zasmidium cellare ATCC 36951</name>
    <dbReference type="NCBI Taxonomy" id="1080233"/>
    <lineage>
        <taxon>Eukaryota</taxon>
        <taxon>Fungi</taxon>
        <taxon>Dikarya</taxon>
        <taxon>Ascomycota</taxon>
        <taxon>Pezizomycotina</taxon>
        <taxon>Dothideomycetes</taxon>
        <taxon>Dothideomycetidae</taxon>
        <taxon>Mycosphaerellales</taxon>
        <taxon>Mycosphaerellaceae</taxon>
        <taxon>Zasmidium</taxon>
    </lineage>
</organism>
<dbReference type="SUPFAM" id="SSF56176">
    <property type="entry name" value="FAD-binding/transporter-associated domain-like"/>
    <property type="match status" value="1"/>
</dbReference>
<keyword evidence="6" id="KW-1185">Reference proteome</keyword>
<keyword evidence="3" id="KW-0732">Signal</keyword>
<evidence type="ECO:0000256" key="2">
    <source>
        <dbReference type="ARBA" id="ARBA00023002"/>
    </source>
</evidence>
<gene>
    <name evidence="5" type="ORF">M409DRAFT_66592</name>
</gene>
<keyword evidence="2" id="KW-0560">Oxidoreductase</keyword>
<dbReference type="InterPro" id="IPR006094">
    <property type="entry name" value="Oxid_FAD_bind_N"/>
</dbReference>
<dbReference type="RefSeq" id="XP_033667461.1">
    <property type="nucleotide sequence ID" value="XM_033817002.1"/>
</dbReference>
<sequence length="532" mass="56407">MLLNAIFLLTSLTAVALAIPAFDLFSLNASVKGRLHTTQPLALPCYLSYSNGTTTQTNVPNIAACAEISTQTSNSSFIADHPGGYITSNFGICQTTQQGCPLGVADQVLQTCHQGNVPSYYVDVREPSDVAAVLAFAHETGVPIVVKNTGHDYKGRSAAPGALALWMHNVQPPIQLTPDFTPEGSSAPVGPTLTYGAGQGFQGIYETAHAHGMMAIGGTSPTVGASGGWVTGGGHSALSPTYGLGVDNVMEMKAVLPNGTYVTANRCQNQDIFFALRGGGGGTFGVLMETTSRVYPELPLQHATIIAPNLDLVDGIHQAVSLVVNNTEQWSADGWGGYMAAGVKGVGLIFIDMITPKLTLDEAKASMKPATDFATALLPNLSVPITVEIKTHANYWEYYNSAIAQSLSKQGVGTGVAMASRLISTQNFATPAKKSQLIDTFTTYGGFGSVANVYNAMTRAPDPLRAITPEGAYQNEGDTYEPNPEESFWGKKNYERFLAIKREVDAGNVLTCHQCVGWDEGDGRFGCYPQVR</sequence>
<dbReference type="InterPro" id="IPR012951">
    <property type="entry name" value="BBE"/>
</dbReference>
<feature type="signal peptide" evidence="3">
    <location>
        <begin position="1"/>
        <end position="18"/>
    </location>
</feature>
<dbReference type="PANTHER" id="PTHR13878:SF91">
    <property type="entry name" value="FAD BINDING DOMAIN PROTEIN (AFU_ORTHOLOGUE AFUA_6G12070)-RELATED"/>
    <property type="match status" value="1"/>
</dbReference>
<feature type="chain" id="PRO_5025337301" description="FAD-binding PCMH-type domain-containing protein" evidence="3">
    <location>
        <begin position="19"/>
        <end position="532"/>
    </location>
</feature>
<evidence type="ECO:0000256" key="1">
    <source>
        <dbReference type="ARBA" id="ARBA00005466"/>
    </source>
</evidence>
<dbReference type="OrthoDB" id="9983560at2759"/>
<dbReference type="GO" id="GO:0016491">
    <property type="term" value="F:oxidoreductase activity"/>
    <property type="evidence" value="ECO:0007669"/>
    <property type="project" value="UniProtKB-KW"/>
</dbReference>
<feature type="domain" description="FAD-binding PCMH-type" evidence="4">
    <location>
        <begin position="114"/>
        <end position="297"/>
    </location>
</feature>
<protein>
    <recommendedName>
        <fullName evidence="4">FAD-binding PCMH-type domain-containing protein</fullName>
    </recommendedName>
</protein>
<dbReference type="GeneID" id="54570274"/>
<dbReference type="PANTHER" id="PTHR13878">
    <property type="entry name" value="GULONOLACTONE OXIDASE"/>
    <property type="match status" value="1"/>
</dbReference>
<reference evidence="5" key="1">
    <citation type="journal article" date="2020" name="Stud. Mycol.">
        <title>101 Dothideomycetes genomes: a test case for predicting lifestyles and emergence of pathogens.</title>
        <authorList>
            <person name="Haridas S."/>
            <person name="Albert R."/>
            <person name="Binder M."/>
            <person name="Bloem J."/>
            <person name="Labutti K."/>
            <person name="Salamov A."/>
            <person name="Andreopoulos B."/>
            <person name="Baker S."/>
            <person name="Barry K."/>
            <person name="Bills G."/>
            <person name="Bluhm B."/>
            <person name="Cannon C."/>
            <person name="Castanera R."/>
            <person name="Culley D."/>
            <person name="Daum C."/>
            <person name="Ezra D."/>
            <person name="Gonzalez J."/>
            <person name="Henrissat B."/>
            <person name="Kuo A."/>
            <person name="Liang C."/>
            <person name="Lipzen A."/>
            <person name="Lutzoni F."/>
            <person name="Magnuson J."/>
            <person name="Mondo S."/>
            <person name="Nolan M."/>
            <person name="Ohm R."/>
            <person name="Pangilinan J."/>
            <person name="Park H.-J."/>
            <person name="Ramirez L."/>
            <person name="Alfaro M."/>
            <person name="Sun H."/>
            <person name="Tritt A."/>
            <person name="Yoshinaga Y."/>
            <person name="Zwiers L.-H."/>
            <person name="Turgeon B."/>
            <person name="Goodwin S."/>
            <person name="Spatafora J."/>
            <person name="Crous P."/>
            <person name="Grigoriev I."/>
        </authorList>
    </citation>
    <scope>NUCLEOTIDE SEQUENCE</scope>
    <source>
        <strain evidence="5">ATCC 36951</strain>
    </source>
</reference>
<dbReference type="AlphaFoldDB" id="A0A6A6CKW0"/>